<organism evidence="1 2">
    <name type="scientific">Chilo suppressalis</name>
    <name type="common">Asiatic rice borer moth</name>
    <dbReference type="NCBI Taxonomy" id="168631"/>
    <lineage>
        <taxon>Eukaryota</taxon>
        <taxon>Metazoa</taxon>
        <taxon>Ecdysozoa</taxon>
        <taxon>Arthropoda</taxon>
        <taxon>Hexapoda</taxon>
        <taxon>Insecta</taxon>
        <taxon>Pterygota</taxon>
        <taxon>Neoptera</taxon>
        <taxon>Endopterygota</taxon>
        <taxon>Lepidoptera</taxon>
        <taxon>Glossata</taxon>
        <taxon>Ditrysia</taxon>
        <taxon>Pyraloidea</taxon>
        <taxon>Crambidae</taxon>
        <taxon>Crambinae</taxon>
        <taxon>Chilo</taxon>
    </lineage>
</organism>
<evidence type="ECO:0000313" key="2">
    <source>
        <dbReference type="Proteomes" id="UP001153292"/>
    </source>
</evidence>
<protein>
    <submittedName>
        <fullName evidence="1">Uncharacterized protein</fullName>
    </submittedName>
</protein>
<reference evidence="1" key="1">
    <citation type="submission" date="2021-12" db="EMBL/GenBank/DDBJ databases">
        <authorList>
            <person name="King R."/>
        </authorList>
    </citation>
    <scope>NUCLEOTIDE SEQUENCE</scope>
</reference>
<evidence type="ECO:0000313" key="1">
    <source>
        <dbReference type="EMBL" id="CAH0406984.1"/>
    </source>
</evidence>
<name>A0ABN8BI39_CHISP</name>
<sequence>MEKLRFEFVVKAIKDPKTNTFCITSITDTNKCTFLISEHFQQARLHKAVIKTTAFQKAKTTTLQKTHEKDSKVLMVRLHACQALASLDNRKHIKGRLRQVLATYLHVGQRLVAIVISRRVFKCSIIQKNKKIEAGRMRRVFRFWNITRWNPASGIRKMQIIKIRRNKQMHGFVLLK</sequence>
<dbReference type="Proteomes" id="UP001153292">
    <property type="component" value="Chromosome 7"/>
</dbReference>
<accession>A0ABN8BI39</accession>
<keyword evidence="2" id="KW-1185">Reference proteome</keyword>
<proteinExistence type="predicted"/>
<dbReference type="EMBL" id="OU963900">
    <property type="protein sequence ID" value="CAH0406984.1"/>
    <property type="molecule type" value="Genomic_DNA"/>
</dbReference>
<gene>
    <name evidence="1" type="ORF">CHILSU_LOCUS10376</name>
</gene>